<feature type="region of interest" description="Disordered" evidence="28">
    <location>
        <begin position="575"/>
        <end position="603"/>
    </location>
</feature>
<evidence type="ECO:0000256" key="13">
    <source>
        <dbReference type="ARBA" id="ARBA00022833"/>
    </source>
</evidence>
<evidence type="ECO:0000256" key="24">
    <source>
        <dbReference type="ARBA" id="ARBA00083942"/>
    </source>
</evidence>
<evidence type="ECO:0000256" key="17">
    <source>
        <dbReference type="ARBA" id="ARBA00023242"/>
    </source>
</evidence>
<keyword evidence="9" id="KW-0808">Transferase</keyword>
<comment type="subcellular location">
    <subcellularLocation>
        <location evidence="3">Cytoplasm</location>
    </subcellularLocation>
    <subcellularLocation>
        <location evidence="2">Nucleus</location>
    </subcellularLocation>
</comment>
<feature type="compositionally biased region" description="Pro residues" evidence="28">
    <location>
        <begin position="344"/>
        <end position="355"/>
    </location>
</feature>
<evidence type="ECO:0000256" key="14">
    <source>
        <dbReference type="ARBA" id="ARBA00022843"/>
    </source>
</evidence>
<feature type="compositionally biased region" description="Low complexity" evidence="28">
    <location>
        <begin position="575"/>
        <end position="587"/>
    </location>
</feature>
<dbReference type="InterPro" id="IPR000571">
    <property type="entry name" value="Znf_CCCH"/>
</dbReference>
<keyword evidence="8" id="KW-0597">Phosphoprotein</keyword>
<keyword evidence="6" id="KW-0488">Methylation</keyword>
<comment type="subunit">
    <text evidence="19">Interacts with CNOT1 via its C-terminus but does not stably associate with the CCR4-NOT complex. Interacts (via RING domain) with UBE2D2. Interacts with ABCE1, PINK1 and PELO.</text>
</comment>
<feature type="compositionally biased region" description="Polar residues" evidence="28">
    <location>
        <begin position="368"/>
        <end position="378"/>
    </location>
</feature>
<evidence type="ECO:0000256" key="20">
    <source>
        <dbReference type="ARBA" id="ARBA00071435"/>
    </source>
</evidence>
<keyword evidence="16 27" id="KW-0175">Coiled coil</keyword>
<evidence type="ECO:0000256" key="1">
    <source>
        <dbReference type="ARBA" id="ARBA00000900"/>
    </source>
</evidence>
<evidence type="ECO:0000256" key="3">
    <source>
        <dbReference type="ARBA" id="ARBA00004496"/>
    </source>
</evidence>
<feature type="region of interest" description="Disordered" evidence="28">
    <location>
        <begin position="686"/>
        <end position="728"/>
    </location>
</feature>
<evidence type="ECO:0000256" key="5">
    <source>
        <dbReference type="ARBA" id="ARBA00012483"/>
    </source>
</evidence>
<dbReference type="Ensembl" id="ENSACLT00000003810.2">
    <property type="protein sequence ID" value="ENSACLP00000003727.1"/>
    <property type="gene ID" value="ENSACLG00000002514.2"/>
</dbReference>
<dbReference type="SMART" id="SM00361">
    <property type="entry name" value="RRM_1"/>
    <property type="match status" value="1"/>
</dbReference>
<dbReference type="SUPFAM" id="SSF57850">
    <property type="entry name" value="RING/U-box"/>
    <property type="match status" value="1"/>
</dbReference>
<dbReference type="GO" id="GO:0005634">
    <property type="term" value="C:nucleus"/>
    <property type="evidence" value="ECO:0007669"/>
    <property type="project" value="UniProtKB-SubCell"/>
</dbReference>
<accession>A0A3P8NG50</accession>
<feature type="compositionally biased region" description="Polar residues" evidence="28">
    <location>
        <begin position="473"/>
        <end position="492"/>
    </location>
</feature>
<dbReference type="InterPro" id="IPR039515">
    <property type="entry name" value="NOT4_mRING-HC-C4C4"/>
</dbReference>
<evidence type="ECO:0000256" key="28">
    <source>
        <dbReference type="SAM" id="MobiDB-lite"/>
    </source>
</evidence>
<evidence type="ECO:0000256" key="25">
    <source>
        <dbReference type="PROSITE-ProRule" id="PRU00176"/>
    </source>
</evidence>
<evidence type="ECO:0000256" key="7">
    <source>
        <dbReference type="ARBA" id="ARBA00022490"/>
    </source>
</evidence>
<feature type="region of interest" description="Disordered" evidence="28">
    <location>
        <begin position="256"/>
        <end position="282"/>
    </location>
</feature>
<feature type="region of interest" description="Disordered" evidence="28">
    <location>
        <begin position="423"/>
        <end position="506"/>
    </location>
</feature>
<dbReference type="SUPFAM" id="SSF54928">
    <property type="entry name" value="RNA-binding domain, RBD"/>
    <property type="match status" value="1"/>
</dbReference>
<dbReference type="Proteomes" id="UP000265100">
    <property type="component" value="Chromosome 7"/>
</dbReference>
<evidence type="ECO:0000256" key="15">
    <source>
        <dbReference type="ARBA" id="ARBA00022884"/>
    </source>
</evidence>
<keyword evidence="13 26" id="KW-0862">Zinc</keyword>
<evidence type="ECO:0000256" key="18">
    <source>
        <dbReference type="ARBA" id="ARBA00057081"/>
    </source>
</evidence>
<evidence type="ECO:0000259" key="31">
    <source>
        <dbReference type="PROSITE" id="PS50103"/>
    </source>
</evidence>
<reference evidence="32 33" key="1">
    <citation type="submission" date="2018-05" db="EMBL/GenBank/DDBJ databases">
        <authorList>
            <person name="Datahose"/>
        </authorList>
    </citation>
    <scope>NUCLEOTIDE SEQUENCE</scope>
</reference>
<protein>
    <recommendedName>
        <fullName evidence="20">CCR4-NOT transcription complex subunit 4</fullName>
        <ecNumber evidence="5">2.3.2.27</ecNumber>
    </recommendedName>
    <alternativeName>
        <fullName evidence="23">CCR4-associated factor 4</fullName>
    </alternativeName>
    <alternativeName>
        <fullName evidence="24">E3 ubiquitin-protein ligase CNOT4</fullName>
    </alternativeName>
    <alternativeName>
        <fullName evidence="21">Potential transcriptional repressor NOT4Hp</fullName>
    </alternativeName>
    <alternativeName>
        <fullName evidence="22">RING-type E3 ubiquitin transferase CNOT4</fullName>
    </alternativeName>
</protein>
<dbReference type="InterPro" id="IPR034261">
    <property type="entry name" value="CNOT4_RRM"/>
</dbReference>
<dbReference type="GeneTree" id="ENSGT00390000000068"/>
<dbReference type="PROSITE" id="PS50089">
    <property type="entry name" value="ZF_RING_2"/>
    <property type="match status" value="1"/>
</dbReference>
<proteinExistence type="predicted"/>
<keyword evidence="17" id="KW-0539">Nucleus</keyword>
<feature type="compositionally biased region" description="Polar residues" evidence="28">
    <location>
        <begin position="425"/>
        <end position="439"/>
    </location>
</feature>
<keyword evidence="12" id="KW-0833">Ubl conjugation pathway</keyword>
<evidence type="ECO:0000259" key="30">
    <source>
        <dbReference type="PROSITE" id="PS50102"/>
    </source>
</evidence>
<feature type="region of interest" description="Disordered" evidence="28">
    <location>
        <begin position="335"/>
        <end position="378"/>
    </location>
</feature>
<dbReference type="GO" id="GO:0005829">
    <property type="term" value="C:cytosol"/>
    <property type="evidence" value="ECO:0007669"/>
    <property type="project" value="UniProtKB-ARBA"/>
</dbReference>
<dbReference type="PROSITE" id="PS50102">
    <property type="entry name" value="RRM"/>
    <property type="match status" value="1"/>
</dbReference>
<dbReference type="Bgee" id="ENSACLG00000002514">
    <property type="expression patterns" value="Expressed in ovary and 8 other cell types or tissues"/>
</dbReference>
<feature type="coiled-coil region" evidence="27">
    <location>
        <begin position="68"/>
        <end position="98"/>
    </location>
</feature>
<comment type="catalytic activity">
    <reaction evidence="1">
        <text>S-ubiquitinyl-[E2 ubiquitin-conjugating enzyme]-L-cysteine + [acceptor protein]-L-lysine = [E2 ubiquitin-conjugating enzyme]-L-cysteine + N(6)-ubiquitinyl-[acceptor protein]-L-lysine.</text>
        <dbReference type="EC" id="2.3.2.27"/>
    </reaction>
</comment>
<dbReference type="AlphaFoldDB" id="A0A3P8NG50"/>
<evidence type="ECO:0000256" key="8">
    <source>
        <dbReference type="ARBA" id="ARBA00022553"/>
    </source>
</evidence>
<reference evidence="33" key="2">
    <citation type="submission" date="2023-03" db="EMBL/GenBank/DDBJ databases">
        <authorList>
            <consortium name="Wellcome Sanger Institute Data Sharing"/>
        </authorList>
    </citation>
    <scope>NUCLEOTIDE SEQUENCE [LARGE SCALE GENOMIC DNA]</scope>
</reference>
<dbReference type="FunFam" id="3.30.40.10:FF:000006">
    <property type="entry name" value="CCR4-NOT transcription complex subunit 4"/>
    <property type="match status" value="1"/>
</dbReference>
<keyword evidence="10 26" id="KW-0479">Metal-binding</keyword>
<dbReference type="GO" id="GO:0008270">
    <property type="term" value="F:zinc ion binding"/>
    <property type="evidence" value="ECO:0007669"/>
    <property type="project" value="UniProtKB-KW"/>
</dbReference>
<dbReference type="CDD" id="cd16618">
    <property type="entry name" value="mRING-HC-C4C4_CNOT4"/>
    <property type="match status" value="1"/>
</dbReference>
<evidence type="ECO:0000256" key="10">
    <source>
        <dbReference type="ARBA" id="ARBA00022723"/>
    </source>
</evidence>
<keyword evidence="14" id="KW-0832">Ubl conjugation</keyword>
<feature type="region of interest" description="Disordered" evidence="28">
    <location>
        <begin position="289"/>
        <end position="308"/>
    </location>
</feature>
<evidence type="ECO:0000256" key="19">
    <source>
        <dbReference type="ARBA" id="ARBA00062432"/>
    </source>
</evidence>
<dbReference type="InterPro" id="IPR000504">
    <property type="entry name" value="RRM_dom"/>
</dbReference>
<evidence type="ECO:0000256" key="4">
    <source>
        <dbReference type="ARBA" id="ARBA00004906"/>
    </source>
</evidence>
<dbReference type="InterPro" id="IPR035979">
    <property type="entry name" value="RBD_domain_sf"/>
</dbReference>
<evidence type="ECO:0000256" key="26">
    <source>
        <dbReference type="PROSITE-ProRule" id="PRU00723"/>
    </source>
</evidence>
<evidence type="ECO:0000256" key="16">
    <source>
        <dbReference type="ARBA" id="ARBA00023054"/>
    </source>
</evidence>
<dbReference type="Gene3D" id="3.30.40.10">
    <property type="entry name" value="Zinc/RING finger domain, C3HC4 (zinc finger)"/>
    <property type="match status" value="1"/>
</dbReference>
<evidence type="ECO:0000256" key="22">
    <source>
        <dbReference type="ARBA" id="ARBA00077837"/>
    </source>
</evidence>
<keyword evidence="11 26" id="KW-0863">Zinc-finger</keyword>
<keyword evidence="7" id="KW-0963">Cytoplasm</keyword>
<evidence type="ECO:0000256" key="21">
    <source>
        <dbReference type="ARBA" id="ARBA00075062"/>
    </source>
</evidence>
<dbReference type="GO" id="GO:0003723">
    <property type="term" value="F:RNA binding"/>
    <property type="evidence" value="ECO:0007669"/>
    <property type="project" value="UniProtKB-UniRule"/>
</dbReference>
<reference evidence="32" key="3">
    <citation type="submission" date="2025-08" db="UniProtKB">
        <authorList>
            <consortium name="Ensembl"/>
        </authorList>
    </citation>
    <scope>IDENTIFICATION</scope>
</reference>
<dbReference type="Gene3D" id="3.30.70.330">
    <property type="match status" value="1"/>
</dbReference>
<organism evidence="32 33">
    <name type="scientific">Astatotilapia calliptera</name>
    <name type="common">Eastern happy</name>
    <name type="synonym">Chromis callipterus</name>
    <dbReference type="NCBI Taxonomy" id="8154"/>
    <lineage>
        <taxon>Eukaryota</taxon>
        <taxon>Metazoa</taxon>
        <taxon>Chordata</taxon>
        <taxon>Craniata</taxon>
        <taxon>Vertebrata</taxon>
        <taxon>Euteleostomi</taxon>
        <taxon>Actinopterygii</taxon>
        <taxon>Neopterygii</taxon>
        <taxon>Teleostei</taxon>
        <taxon>Neoteleostei</taxon>
        <taxon>Acanthomorphata</taxon>
        <taxon>Ovalentaria</taxon>
        <taxon>Cichlomorphae</taxon>
        <taxon>Cichliformes</taxon>
        <taxon>Cichlidae</taxon>
        <taxon>African cichlids</taxon>
        <taxon>Pseudocrenilabrinae</taxon>
        <taxon>Haplochromini</taxon>
        <taxon>Astatotilapia</taxon>
    </lineage>
</organism>
<keyword evidence="33" id="KW-1185">Reference proteome</keyword>
<dbReference type="InterPro" id="IPR039780">
    <property type="entry name" value="Mot2"/>
</dbReference>
<dbReference type="InterPro" id="IPR012677">
    <property type="entry name" value="Nucleotide-bd_a/b_plait_sf"/>
</dbReference>
<feature type="compositionally biased region" description="Low complexity" evidence="28">
    <location>
        <begin position="452"/>
        <end position="461"/>
    </location>
</feature>
<evidence type="ECO:0000313" key="32">
    <source>
        <dbReference type="Ensembl" id="ENSACLP00000003727.1"/>
    </source>
</evidence>
<evidence type="ECO:0000256" key="9">
    <source>
        <dbReference type="ARBA" id="ARBA00022679"/>
    </source>
</evidence>
<evidence type="ECO:0000256" key="11">
    <source>
        <dbReference type="ARBA" id="ARBA00022771"/>
    </source>
</evidence>
<reference evidence="32" key="4">
    <citation type="submission" date="2025-09" db="UniProtKB">
        <authorList>
            <consortium name="Ensembl"/>
        </authorList>
    </citation>
    <scope>IDENTIFICATION</scope>
</reference>
<name>A0A3P8NG50_ASTCA</name>
<dbReference type="GO" id="GO:0016567">
    <property type="term" value="P:protein ubiquitination"/>
    <property type="evidence" value="ECO:0007669"/>
    <property type="project" value="TreeGrafter"/>
</dbReference>
<sequence>MSHSPEMKDDPMECPLCMEPLEIDDVNFFPCTCGYQICRFCWHRIRTDENGLCPACRKPYPEDPAVYKPLSQEEIQRIKNEKKQKQNEKKQKVTENRKHLASVRVVQRNLVFVVGLSQRLADPEVLKRPEYFGRFGKIHKVVINNSTSYAGSQGPSASAYVTYIRSEDALRAIQCVNNVVVDGRTLKASLGTTKYCSYFLKSMQCPKPDCMYLHELGDEAASFTKEEMQAGKHQEYEQKLLQDLYKINPSFLQPPACGTEKSKSKSNSTQSPSDKPPESIGMVNGETLQQIPTSDSPSPPPGLTKPSLVVPISMSDITARSPFEGAAAESQSLFSDNSNFRHPNPLPAGLPPFPSSPRGSSDWPMTPEPQSLFTSDTIPVSSSTDWQAAFGFGSSSKQQDDDLGFDPFDVTRKALADLIEKELSVQDQSPSSPGPLTQGSNHGPSLPPSNPNPSASHHFPSGLPRVPQHHRTIYSSFSFPSTHNSQASQQQPAARHPWLGVPTRNNLTHLNHSASAASHSNFLDLNLPPQHNTGLGGIPISENSSSIDGLNVKEWQDGLRALLPNININFGGLPNSSSSSSSSSSNSVNHIGGPAGPAGMSHSLSWDGTGSWMDPAIITGIPASAGNSLDCLQDDNPPHWLKSLQALTEMDGPASSAMPTPQPLHSSLLDAHIPLHHRAAAGWAPYLPPPTANPASQFHSPPPGFQTAFRPPGQPSTELLQSAAVDRH</sequence>
<dbReference type="EC" id="2.3.2.27" evidence="5"/>
<dbReference type="InterPro" id="IPR013083">
    <property type="entry name" value="Znf_RING/FYVE/PHD"/>
</dbReference>
<dbReference type="Pfam" id="PF14570">
    <property type="entry name" value="zf-RING_4"/>
    <property type="match status" value="1"/>
</dbReference>
<feature type="domain" description="RING-type" evidence="29">
    <location>
        <begin position="14"/>
        <end position="57"/>
    </location>
</feature>
<feature type="domain" description="RRM" evidence="30">
    <location>
        <begin position="109"/>
        <end position="193"/>
    </location>
</feature>
<dbReference type="CDD" id="cd12438">
    <property type="entry name" value="RRM_CNOT4"/>
    <property type="match status" value="1"/>
</dbReference>
<dbReference type="PANTHER" id="PTHR12603:SF0">
    <property type="entry name" value="CCR4-NOT TRANSCRIPTION COMPLEX SUBUNIT 4"/>
    <property type="match status" value="1"/>
</dbReference>
<dbReference type="PROSITE" id="PS50103">
    <property type="entry name" value="ZF_C3H1"/>
    <property type="match status" value="1"/>
</dbReference>
<feature type="domain" description="C3H1-type" evidence="31">
    <location>
        <begin position="190"/>
        <end position="217"/>
    </location>
</feature>
<evidence type="ECO:0000256" key="6">
    <source>
        <dbReference type="ARBA" id="ARBA00022481"/>
    </source>
</evidence>
<evidence type="ECO:0000256" key="2">
    <source>
        <dbReference type="ARBA" id="ARBA00004123"/>
    </source>
</evidence>
<evidence type="ECO:0000256" key="23">
    <source>
        <dbReference type="ARBA" id="ARBA00083547"/>
    </source>
</evidence>
<dbReference type="Pfam" id="PF00076">
    <property type="entry name" value="RRM_1"/>
    <property type="match status" value="1"/>
</dbReference>
<dbReference type="InterPro" id="IPR001841">
    <property type="entry name" value="Znf_RING"/>
</dbReference>
<comment type="function">
    <text evidence="18">Has E3 ubiquitin ligase activity, promoting ubiquitination and degradation of target proteins. Involved in activation of the JAK/STAT pathway. Catalyzes ubiquitination of methylated RBM15. Plays a role in quality control of translation of mitochondrial outer membrane-localized mRNA. As part of the PINK1-regulated signaling, upon mitochondria damage, ubiquitinates ABCE1 and thereby recruits autophagy receptors to the mitochondrial outer membrane to initiate mitophagy.</text>
</comment>
<dbReference type="InterPro" id="IPR003954">
    <property type="entry name" value="RRM_euk-type"/>
</dbReference>
<evidence type="ECO:0000259" key="29">
    <source>
        <dbReference type="PROSITE" id="PS50089"/>
    </source>
</evidence>
<evidence type="ECO:0000256" key="12">
    <source>
        <dbReference type="ARBA" id="ARBA00022786"/>
    </source>
</evidence>
<feature type="zinc finger region" description="C3H1-type" evidence="26">
    <location>
        <begin position="190"/>
        <end position="217"/>
    </location>
</feature>
<dbReference type="FunFam" id="3.30.70.330:FF:000044">
    <property type="entry name" value="Putative ccr4-not transcription complex subunit 4"/>
    <property type="match status" value="1"/>
</dbReference>
<dbReference type="PANTHER" id="PTHR12603">
    <property type="entry name" value="CCR4-NOT TRANSCRIPTION COMPLEX RELATED"/>
    <property type="match status" value="1"/>
</dbReference>
<dbReference type="GO" id="GO:0030014">
    <property type="term" value="C:CCR4-NOT complex"/>
    <property type="evidence" value="ECO:0007669"/>
    <property type="project" value="InterPro"/>
</dbReference>
<evidence type="ECO:0000256" key="27">
    <source>
        <dbReference type="SAM" id="Coils"/>
    </source>
</evidence>
<comment type="pathway">
    <text evidence="4">Protein modification; protein ubiquitination.</text>
</comment>
<dbReference type="GO" id="GO:0061630">
    <property type="term" value="F:ubiquitin protein ligase activity"/>
    <property type="evidence" value="ECO:0007669"/>
    <property type="project" value="UniProtKB-EC"/>
</dbReference>
<evidence type="ECO:0000313" key="33">
    <source>
        <dbReference type="Proteomes" id="UP000265100"/>
    </source>
</evidence>
<keyword evidence="15 25" id="KW-0694">RNA-binding</keyword>